<keyword evidence="2" id="KW-1185">Reference proteome</keyword>
<dbReference type="EMBL" id="CAJVQB010127259">
    <property type="protein sequence ID" value="CAG8853653.1"/>
    <property type="molecule type" value="Genomic_DNA"/>
</dbReference>
<reference evidence="1 2" key="1">
    <citation type="submission" date="2021-06" db="EMBL/GenBank/DDBJ databases">
        <authorList>
            <person name="Kallberg Y."/>
            <person name="Tangrot J."/>
            <person name="Rosling A."/>
        </authorList>
    </citation>
    <scope>NUCLEOTIDE SEQUENCE [LARGE SCALE GENOMIC DNA]</scope>
    <source>
        <strain evidence="1 2">120-4 pot B 10/14</strain>
    </source>
</reference>
<evidence type="ECO:0000313" key="1">
    <source>
        <dbReference type="EMBL" id="CAG8853653.1"/>
    </source>
</evidence>
<feature type="non-terminal residue" evidence="1">
    <location>
        <position position="1"/>
    </location>
</feature>
<name>A0ABN7XEF0_GIGMA</name>
<protein>
    <submittedName>
        <fullName evidence="1">18057_t:CDS:1</fullName>
    </submittedName>
</protein>
<evidence type="ECO:0000313" key="2">
    <source>
        <dbReference type="Proteomes" id="UP000789901"/>
    </source>
</evidence>
<gene>
    <name evidence="1" type="ORF">GMARGA_LOCUS42474</name>
</gene>
<comment type="caution">
    <text evidence="1">The sequence shown here is derived from an EMBL/GenBank/DDBJ whole genome shotgun (WGS) entry which is preliminary data.</text>
</comment>
<feature type="non-terminal residue" evidence="1">
    <location>
        <position position="89"/>
    </location>
</feature>
<organism evidence="1 2">
    <name type="scientific">Gigaspora margarita</name>
    <dbReference type="NCBI Taxonomy" id="4874"/>
    <lineage>
        <taxon>Eukaryota</taxon>
        <taxon>Fungi</taxon>
        <taxon>Fungi incertae sedis</taxon>
        <taxon>Mucoromycota</taxon>
        <taxon>Glomeromycotina</taxon>
        <taxon>Glomeromycetes</taxon>
        <taxon>Diversisporales</taxon>
        <taxon>Gigasporaceae</taxon>
        <taxon>Gigaspora</taxon>
    </lineage>
</organism>
<accession>A0ABN7XEF0</accession>
<sequence>AQKLIIPDNGQQVHVSINLSKANAIVGSQGILQSVFNLSTGNGAWYQCADIKVTGDTQPSANSARSIQNYTAPCGSFNDVNTSRITEFP</sequence>
<proteinExistence type="predicted"/>
<dbReference type="Proteomes" id="UP000789901">
    <property type="component" value="Unassembled WGS sequence"/>
</dbReference>